<proteinExistence type="predicted"/>
<name>A0A1H1RC74_9MICO</name>
<dbReference type="RefSeq" id="WP_092011887.1">
    <property type="nucleotide sequence ID" value="NZ_LT629766.1"/>
</dbReference>
<evidence type="ECO:0000313" key="3">
    <source>
        <dbReference type="Proteomes" id="UP000199597"/>
    </source>
</evidence>
<accession>A0A1H1RC74</accession>
<protein>
    <submittedName>
        <fullName evidence="2">Uncharacterized protein</fullName>
    </submittedName>
</protein>
<dbReference type="STRING" id="1136497.SAMN04489752_1483"/>
<dbReference type="Proteomes" id="UP000199597">
    <property type="component" value="Chromosome I"/>
</dbReference>
<organism evidence="2 3">
    <name type="scientific">Brevibacterium siliguriense</name>
    <dbReference type="NCBI Taxonomy" id="1136497"/>
    <lineage>
        <taxon>Bacteria</taxon>
        <taxon>Bacillati</taxon>
        <taxon>Actinomycetota</taxon>
        <taxon>Actinomycetes</taxon>
        <taxon>Micrococcales</taxon>
        <taxon>Brevibacteriaceae</taxon>
        <taxon>Brevibacterium</taxon>
    </lineage>
</organism>
<keyword evidence="3" id="KW-1185">Reference proteome</keyword>
<dbReference type="OrthoDB" id="5147888at2"/>
<gene>
    <name evidence="2" type="ORF">SAMN04489752_1483</name>
</gene>
<sequence length="286" mass="31059">MSINTSHNNLYTYRAPHDPRSQQRNLDTLYSMLGLKQPTTYKDTRDLILAAPSADDVALRLAYAAYETDNPKKLVADAIKELQAAQAAEALKDAFLRAERTAGNTTIGNLVDQGVEDTREAFEKDTRALIEAATHLDATTPLDAEAAVALDAGVHLTTARGILARLGTYASIHTHAGANTGAPSHLTQILPIIELPEIVKEQVYRTPTEADPTANPNDIKGTLTVRQLGRDAQSNIDDTIIGIARGDYEGVTFRFGTRGEANRNGSVIRNAYVKDVIDNKRASFGY</sequence>
<dbReference type="AlphaFoldDB" id="A0A1H1RC74"/>
<dbReference type="EMBL" id="LT629766">
    <property type="protein sequence ID" value="SDS33384.1"/>
    <property type="molecule type" value="Genomic_DNA"/>
</dbReference>
<evidence type="ECO:0000313" key="2">
    <source>
        <dbReference type="EMBL" id="SDS33384.1"/>
    </source>
</evidence>
<feature type="compositionally biased region" description="Polar residues" evidence="1">
    <location>
        <begin position="1"/>
        <end position="11"/>
    </location>
</feature>
<evidence type="ECO:0000256" key="1">
    <source>
        <dbReference type="SAM" id="MobiDB-lite"/>
    </source>
</evidence>
<reference evidence="3" key="1">
    <citation type="submission" date="2016-10" db="EMBL/GenBank/DDBJ databases">
        <authorList>
            <person name="Varghese N."/>
            <person name="Submissions S."/>
        </authorList>
    </citation>
    <scope>NUCLEOTIDE SEQUENCE [LARGE SCALE GENOMIC DNA]</scope>
    <source>
        <strain evidence="3">DSM 23676</strain>
    </source>
</reference>
<feature type="region of interest" description="Disordered" evidence="1">
    <location>
        <begin position="1"/>
        <end position="22"/>
    </location>
</feature>